<evidence type="ECO:0008006" key="4">
    <source>
        <dbReference type="Google" id="ProtNLM"/>
    </source>
</evidence>
<dbReference type="InterPro" id="IPR029058">
    <property type="entry name" value="AB_hydrolase_fold"/>
</dbReference>
<sequence>MFTTATFRLPRAVPLLLGLPFLLTACFWGNDKPDPAPTPPFVVVPSEGTDCKVISVTPTVSVTNAFINPLLTVNYSAPNLDVCNRMTLQDATHATLPTRVVAANEWAHPRGGVAGRLTLEPVADLAPNAQYGLLLAGQTISFFKTGTERRGNLVAVEDQPLRLPRLPASARVGSGDINGILDVVADDLTKGQAIERAVLETLLKVELKHLASPNARFGARVSKLTYRSSNAIGAPVTLSGLLVYPAQDGTGPAVDYNGLPMVIGQRGASDNDGDAPSSGAHILTVLGLLAAGKGHVFIAPDLIGMGDTKSLPQAYLVASQAAEHTQNMLRAAREYFRQQLKAELGRDLRILGASEGGFTTVAALPHLSLDSNVRLVSAAEGPYDVFHTFDSNILAVGGAARDGYSRDEDLSLVASRTRSAMESVSAYQNFKFDPAKVFAADGSLLPSFLQDYKDGKHPDLMAQFGLNSLASGTQRYDLPNARVSLYHFTTDALVPSQNTVDMVARLNLPPNRLGSLERGNCRQDSVLTTLVMSLSSSKLKTHTVCVPYQIDDFVADL</sequence>
<dbReference type="Proteomes" id="UP001064933">
    <property type="component" value="Chromosome"/>
</dbReference>
<name>A0ABY6AUH5_9BURK</name>
<organism evidence="2 3">
    <name type="scientific">Roseateles amylovorans</name>
    <dbReference type="NCBI Taxonomy" id="2978473"/>
    <lineage>
        <taxon>Bacteria</taxon>
        <taxon>Pseudomonadati</taxon>
        <taxon>Pseudomonadota</taxon>
        <taxon>Betaproteobacteria</taxon>
        <taxon>Burkholderiales</taxon>
        <taxon>Sphaerotilaceae</taxon>
        <taxon>Roseateles</taxon>
    </lineage>
</organism>
<keyword evidence="3" id="KW-1185">Reference proteome</keyword>
<keyword evidence="1" id="KW-0732">Signal</keyword>
<evidence type="ECO:0000256" key="1">
    <source>
        <dbReference type="SAM" id="SignalP"/>
    </source>
</evidence>
<evidence type="ECO:0000313" key="2">
    <source>
        <dbReference type="EMBL" id="UXH76871.1"/>
    </source>
</evidence>
<reference evidence="2" key="1">
    <citation type="submission" date="2022-10" db="EMBL/GenBank/DDBJ databases">
        <title>Characterization and whole genome sequencing of a new Roseateles species, isolated from fresh water.</title>
        <authorList>
            <person name="Guliayeva D.Y."/>
            <person name="Akhremchuk A.E."/>
            <person name="Sikolenko M.A."/>
            <person name="Valentovich L.N."/>
            <person name="Sidarenka A.V."/>
        </authorList>
    </citation>
    <scope>NUCLEOTIDE SEQUENCE</scope>
    <source>
        <strain evidence="2">BIM B-1768</strain>
    </source>
</reference>
<feature type="chain" id="PRO_5047273005" description="SbsA Ig-like domain-containing protein" evidence="1">
    <location>
        <begin position="26"/>
        <end position="557"/>
    </location>
</feature>
<dbReference type="SUPFAM" id="SSF53474">
    <property type="entry name" value="alpha/beta-Hydrolases"/>
    <property type="match status" value="1"/>
</dbReference>
<dbReference type="EMBL" id="CP104562">
    <property type="protein sequence ID" value="UXH76871.1"/>
    <property type="molecule type" value="Genomic_DNA"/>
</dbReference>
<protein>
    <recommendedName>
        <fullName evidence="4">SbsA Ig-like domain-containing protein</fullName>
    </recommendedName>
</protein>
<accession>A0ABY6AUH5</accession>
<gene>
    <name evidence="2" type="ORF">N4261_17790</name>
</gene>
<dbReference type="RefSeq" id="WP_261756612.1">
    <property type="nucleotide sequence ID" value="NZ_CP104562.2"/>
</dbReference>
<proteinExistence type="predicted"/>
<feature type="signal peptide" evidence="1">
    <location>
        <begin position="1"/>
        <end position="25"/>
    </location>
</feature>
<dbReference type="Gene3D" id="3.40.50.1820">
    <property type="entry name" value="alpha/beta hydrolase"/>
    <property type="match status" value="1"/>
</dbReference>
<evidence type="ECO:0000313" key="3">
    <source>
        <dbReference type="Proteomes" id="UP001064933"/>
    </source>
</evidence>